<dbReference type="EMBL" id="MU167431">
    <property type="protein sequence ID" value="KAG0140610.1"/>
    <property type="molecule type" value="Genomic_DNA"/>
</dbReference>
<keyword evidence="3" id="KW-1185">Reference proteome</keyword>
<reference evidence="2" key="1">
    <citation type="submission" date="2013-11" db="EMBL/GenBank/DDBJ databases">
        <title>Genome sequence of the fusiform rust pathogen reveals effectors for host alternation and coevolution with pine.</title>
        <authorList>
            <consortium name="DOE Joint Genome Institute"/>
            <person name="Smith K."/>
            <person name="Pendleton A."/>
            <person name="Kubisiak T."/>
            <person name="Anderson C."/>
            <person name="Salamov A."/>
            <person name="Aerts A."/>
            <person name="Riley R."/>
            <person name="Clum A."/>
            <person name="Lindquist E."/>
            <person name="Ence D."/>
            <person name="Campbell M."/>
            <person name="Kronenberg Z."/>
            <person name="Feau N."/>
            <person name="Dhillon B."/>
            <person name="Hamelin R."/>
            <person name="Burleigh J."/>
            <person name="Smith J."/>
            <person name="Yandell M."/>
            <person name="Nelson C."/>
            <person name="Grigoriev I."/>
            <person name="Davis J."/>
        </authorList>
    </citation>
    <scope>NUCLEOTIDE SEQUENCE</scope>
    <source>
        <strain evidence="2">G11</strain>
    </source>
</reference>
<protein>
    <submittedName>
        <fullName evidence="2">Uncharacterized protein</fullName>
    </submittedName>
</protein>
<accession>A0A9P6N6L0</accession>
<name>A0A9P6N6L0_9BASI</name>
<dbReference type="AlphaFoldDB" id="A0A9P6N6L0"/>
<keyword evidence="1" id="KW-0812">Transmembrane</keyword>
<feature type="transmembrane region" description="Helical" evidence="1">
    <location>
        <begin position="98"/>
        <end position="124"/>
    </location>
</feature>
<gene>
    <name evidence="2" type="ORF">CROQUDRAFT_345199</name>
</gene>
<proteinExistence type="predicted"/>
<evidence type="ECO:0000313" key="2">
    <source>
        <dbReference type="EMBL" id="KAG0140610.1"/>
    </source>
</evidence>
<dbReference type="Proteomes" id="UP000886653">
    <property type="component" value="Unassembled WGS sequence"/>
</dbReference>
<comment type="caution">
    <text evidence="2">The sequence shown here is derived from an EMBL/GenBank/DDBJ whole genome shotgun (WGS) entry which is preliminary data.</text>
</comment>
<keyword evidence="1" id="KW-1133">Transmembrane helix</keyword>
<organism evidence="2 3">
    <name type="scientific">Cronartium quercuum f. sp. fusiforme G11</name>
    <dbReference type="NCBI Taxonomy" id="708437"/>
    <lineage>
        <taxon>Eukaryota</taxon>
        <taxon>Fungi</taxon>
        <taxon>Dikarya</taxon>
        <taxon>Basidiomycota</taxon>
        <taxon>Pucciniomycotina</taxon>
        <taxon>Pucciniomycetes</taxon>
        <taxon>Pucciniales</taxon>
        <taxon>Coleosporiaceae</taxon>
        <taxon>Cronartium</taxon>
    </lineage>
</organism>
<sequence>MSFGPEVQFHTSRYPESPHTNLLQTYLLIGSTQSINVHTYKDAFRTQRTSGLGRKPSRADLNSSVVHIRKPYQVKACPSTPPPSPTAPQSRLAIATPYILLVYLQFFVQFILITLFLHVSRFLLTIRSDINHRLTTQKDELRHKISA</sequence>
<evidence type="ECO:0000313" key="3">
    <source>
        <dbReference type="Proteomes" id="UP000886653"/>
    </source>
</evidence>
<keyword evidence="1" id="KW-0472">Membrane</keyword>
<evidence type="ECO:0000256" key="1">
    <source>
        <dbReference type="SAM" id="Phobius"/>
    </source>
</evidence>